<keyword evidence="9" id="KW-1185">Reference proteome</keyword>
<dbReference type="GO" id="GO:0006888">
    <property type="term" value="P:endoplasmic reticulum to Golgi vesicle-mediated transport"/>
    <property type="evidence" value="ECO:0007669"/>
    <property type="project" value="UniProtKB-UniRule"/>
</dbReference>
<proteinExistence type="inferred from homology"/>
<dbReference type="PANTHER" id="PTHR10984:SF81">
    <property type="entry name" value="ER-DERIVED VESICLES PROTEIN ERV41"/>
    <property type="match status" value="1"/>
</dbReference>
<feature type="transmembrane region" description="Helical" evidence="5">
    <location>
        <begin position="33"/>
        <end position="55"/>
    </location>
</feature>
<dbReference type="OrthoDB" id="5541786at2759"/>
<evidence type="ECO:0000313" key="8">
    <source>
        <dbReference type="EMBL" id="KAA8898125.1"/>
    </source>
</evidence>
<dbReference type="GO" id="GO:0000139">
    <property type="term" value="C:Golgi membrane"/>
    <property type="evidence" value="ECO:0007669"/>
    <property type="project" value="UniProtKB-SubCell"/>
</dbReference>
<feature type="compositionally biased region" description="Polar residues" evidence="6">
    <location>
        <begin position="516"/>
        <end position="531"/>
    </location>
</feature>
<comment type="caution">
    <text evidence="8">The sequence shown here is derived from an EMBL/GenBank/DDBJ whole genome shotgun (WGS) entry which is preliminary data.</text>
</comment>
<comment type="function">
    <text evidence="5">Plays a role in transport between endoplasmic reticulum and Golgi.</text>
</comment>
<evidence type="ECO:0000259" key="7">
    <source>
        <dbReference type="PROSITE" id="PS50048"/>
    </source>
</evidence>
<dbReference type="SMART" id="SM00066">
    <property type="entry name" value="GAL4"/>
    <property type="match status" value="1"/>
</dbReference>
<protein>
    <recommendedName>
        <fullName evidence="5">Endoplasmic reticulum-Golgi intermediate compartment protein</fullName>
    </recommendedName>
</protein>
<dbReference type="InterPro" id="IPR036864">
    <property type="entry name" value="Zn2-C6_fun-type_DNA-bd_sf"/>
</dbReference>
<evidence type="ECO:0000256" key="2">
    <source>
        <dbReference type="ARBA" id="ARBA00022692"/>
    </source>
</evidence>
<dbReference type="EMBL" id="SWFT01000149">
    <property type="protein sequence ID" value="KAA8898125.1"/>
    <property type="molecule type" value="Genomic_DNA"/>
</dbReference>
<organism evidence="8 9">
    <name type="scientific">Diutina rugosa</name>
    <name type="common">Yeast</name>
    <name type="synonym">Candida rugosa</name>
    <dbReference type="NCBI Taxonomy" id="5481"/>
    <lineage>
        <taxon>Eukaryota</taxon>
        <taxon>Fungi</taxon>
        <taxon>Dikarya</taxon>
        <taxon>Ascomycota</taxon>
        <taxon>Saccharomycotina</taxon>
        <taxon>Pichiomycetes</taxon>
        <taxon>Debaryomycetaceae</taxon>
        <taxon>Diutina</taxon>
    </lineage>
</organism>
<keyword evidence="3 5" id="KW-1133">Transmembrane helix</keyword>
<dbReference type="GO" id="GO:0000981">
    <property type="term" value="F:DNA-binding transcription factor activity, RNA polymerase II-specific"/>
    <property type="evidence" value="ECO:0007669"/>
    <property type="project" value="InterPro"/>
</dbReference>
<dbReference type="GO" id="GO:0005789">
    <property type="term" value="C:endoplasmic reticulum membrane"/>
    <property type="evidence" value="ECO:0007669"/>
    <property type="project" value="UniProtKB-SubCell"/>
</dbReference>
<dbReference type="Proteomes" id="UP000449547">
    <property type="component" value="Unassembled WGS sequence"/>
</dbReference>
<keyword evidence="5" id="KW-0813">Transport</keyword>
<evidence type="ECO:0000313" key="9">
    <source>
        <dbReference type="Proteomes" id="UP000449547"/>
    </source>
</evidence>
<dbReference type="GeneID" id="54783631"/>
<accession>A0A642UMM1</accession>
<evidence type="ECO:0000256" key="6">
    <source>
        <dbReference type="SAM" id="MobiDB-lite"/>
    </source>
</evidence>
<dbReference type="PROSITE" id="PS00463">
    <property type="entry name" value="ZN2_CY6_FUNGAL_1"/>
    <property type="match status" value="1"/>
</dbReference>
<keyword evidence="5" id="KW-0256">Endoplasmic reticulum</keyword>
<dbReference type="GO" id="GO:0006890">
    <property type="term" value="P:retrograde vesicle-mediated transport, Golgi to endoplasmic reticulum"/>
    <property type="evidence" value="ECO:0007669"/>
    <property type="project" value="TreeGrafter"/>
</dbReference>
<dbReference type="GO" id="GO:0008270">
    <property type="term" value="F:zinc ion binding"/>
    <property type="evidence" value="ECO:0007669"/>
    <property type="project" value="InterPro"/>
</dbReference>
<dbReference type="VEuPathDB" id="FungiDB:DIURU_004980"/>
<name>A0A642UMM1_DIURU</name>
<dbReference type="Gene3D" id="4.10.240.10">
    <property type="entry name" value="Zn(2)-C6 fungal-type DNA-binding domain"/>
    <property type="match status" value="1"/>
</dbReference>
<sequence length="1073" mass="121573">MEAFTKRVRTFDAFPKVDSQHTVRSERGGAHTLLTLCCCLFIAWVEFGSFLGGFIDKQFGVDPVIKQDLDINIDMLVAMPCDYLHTNVKDLTDDRFMAGEVLNFEGAEFFLPSFYRINEVNERHEAPEFESVFRNSVRAQFVNSGYRHATDAPACHIYGSIPVNHVKGMFHITAKGYGYGSMYDKVPIENLNFSHVIQEFSYGEYFPYFDNPLDGTGKTTEENLQSYTYFTKVVPIEYQKLGLPIDTYQYALTEHANICPIDKQGFVMGYPGIFFRYEFEPIRLQVIERRISFLAFVSRLGTIVGALLIVGNHFFRLYERLLLILYGQRYVEKGKEKDKGGLLDPSVMHCVVIVEDCVNEIKRLHAPPHQIRRGRIDFNEAIIHIGCLRIMSTKHRRSRNGCQECKRSRTRCDETKPACLNCIHKGTECAYTLTLHWGGRPRKSQPGDEQYTPETYRKRHLKKLTKPEAKAIKLDTSPTIQRVVSNVGTSTANNPLAERSISSGMVSSELISSSGYNPRFETSQSQPSSNDLAHIGNNGFQASSGPVDLISSPLRDQPYEGVDEKRQICKRDGEKFATIPFEAMTPSEVSTNVFPVALDLQPPSNSSPASSDSSKALDFNFFGVDWTTTVSATSALVMNSPITASAPQTAEEFLLNFSEDIARTTDFDEEIDSNYTSYAASQSSIPPSLMPWPELILNVAYYRKLLHFWVTEGCTHLVPAPWASSQQNPFQVLLPRMAMEYPSVMTIMLAFAAKVRSQLLGYQDSPPDIRDQLLSRSCTELIRLLSEKDTSTSDCTLATILLMSSYEAFDSKDMDRHRAHARGARKVINARLKKIGRKMSEISYFLMRWFVYIDVVGGLSTTKHHHKYIRDQEEYEPAESLRAYRHGIDDLTGMEVNLYPQFARISYLLRETETFIAETGYDAVPIEVISEAFEVERKIDEIVKGTISGEPILCVTNKLFCYMGLINLYRRALKLPRQHPKVQKLVHNSYLIYRNDIEPRSPADLCTVSCAFTIGCECVDPIHRQLFDSRMRLLGDVGNVNAIKSHSVMKRCWETGEDKMAAAEVLDIDVTPL</sequence>
<gene>
    <name evidence="8" type="ORF">DIURU_004980</name>
</gene>
<evidence type="ECO:0000256" key="5">
    <source>
        <dbReference type="RuleBase" id="RU369013"/>
    </source>
</evidence>
<comment type="similarity">
    <text evidence="5">Belongs to the ERGIC family.</text>
</comment>
<evidence type="ECO:0000256" key="1">
    <source>
        <dbReference type="ARBA" id="ARBA00004370"/>
    </source>
</evidence>
<dbReference type="AlphaFoldDB" id="A0A642UMM1"/>
<dbReference type="Pfam" id="PF07970">
    <property type="entry name" value="COPIIcoated_ERV"/>
    <property type="match status" value="1"/>
</dbReference>
<dbReference type="GO" id="GO:0033116">
    <property type="term" value="C:endoplasmic reticulum-Golgi intermediate compartment membrane"/>
    <property type="evidence" value="ECO:0007669"/>
    <property type="project" value="UniProtKB-SubCell"/>
</dbReference>
<reference evidence="8 9" key="1">
    <citation type="submission" date="2019-07" db="EMBL/GenBank/DDBJ databases">
        <title>Genome assembly of two rare yeast pathogens: Diutina rugosa and Trichomonascus ciferrii.</title>
        <authorList>
            <person name="Mixao V."/>
            <person name="Saus E."/>
            <person name="Hansen A."/>
            <person name="Lass-Flor C."/>
            <person name="Gabaldon T."/>
        </authorList>
    </citation>
    <scope>NUCLEOTIDE SEQUENCE [LARGE SCALE GENOMIC DNA]</scope>
    <source>
        <strain evidence="8 9">CBS 613</strain>
    </source>
</reference>
<keyword evidence="2 5" id="KW-0812">Transmembrane</keyword>
<dbReference type="PROSITE" id="PS50048">
    <property type="entry name" value="ZN2_CY6_FUNGAL_2"/>
    <property type="match status" value="1"/>
</dbReference>
<feature type="region of interest" description="Disordered" evidence="6">
    <location>
        <begin position="516"/>
        <end position="540"/>
    </location>
</feature>
<keyword evidence="5" id="KW-0333">Golgi apparatus</keyword>
<feature type="domain" description="Zn(2)-C6 fungal-type" evidence="7">
    <location>
        <begin position="401"/>
        <end position="431"/>
    </location>
</feature>
<dbReference type="PRINTS" id="PR00755">
    <property type="entry name" value="AFLATOXINBRP"/>
</dbReference>
<dbReference type="Pfam" id="PF13850">
    <property type="entry name" value="ERGIC_N"/>
    <property type="match status" value="1"/>
</dbReference>
<dbReference type="SUPFAM" id="SSF57701">
    <property type="entry name" value="Zn2/Cys6 DNA-binding domain"/>
    <property type="match status" value="1"/>
</dbReference>
<dbReference type="Pfam" id="PF00172">
    <property type="entry name" value="Zn_clus"/>
    <property type="match status" value="1"/>
</dbReference>
<dbReference type="CDD" id="cd00067">
    <property type="entry name" value="GAL4"/>
    <property type="match status" value="1"/>
</dbReference>
<dbReference type="InterPro" id="IPR001138">
    <property type="entry name" value="Zn2Cys6_DnaBD"/>
</dbReference>
<dbReference type="PANTHER" id="PTHR10984">
    <property type="entry name" value="ENDOPLASMIC RETICULUM-GOLGI INTERMEDIATE COMPARTMENT PROTEIN"/>
    <property type="match status" value="1"/>
</dbReference>
<keyword evidence="5" id="KW-0931">ER-Golgi transport</keyword>
<dbReference type="OMA" id="TQMAMEY"/>
<evidence type="ECO:0000256" key="3">
    <source>
        <dbReference type="ARBA" id="ARBA00022989"/>
    </source>
</evidence>
<dbReference type="Pfam" id="PF11951">
    <property type="entry name" value="Fungal_trans_2"/>
    <property type="match status" value="1"/>
</dbReference>
<dbReference type="GO" id="GO:0030134">
    <property type="term" value="C:COPII-coated ER to Golgi transport vesicle"/>
    <property type="evidence" value="ECO:0007669"/>
    <property type="project" value="TreeGrafter"/>
</dbReference>
<dbReference type="InterPro" id="IPR021858">
    <property type="entry name" value="Fun_TF"/>
</dbReference>
<dbReference type="InterPro" id="IPR045888">
    <property type="entry name" value="Erv"/>
</dbReference>
<comment type="subcellular location">
    <subcellularLocation>
        <location evidence="5">Endoplasmic reticulum membrane</location>
        <topology evidence="5">Multi-pass membrane protein</topology>
    </subcellularLocation>
    <subcellularLocation>
        <location evidence="5">Endoplasmic reticulum-Golgi intermediate compartment membrane</location>
        <topology evidence="5">Multi-pass membrane protein</topology>
    </subcellularLocation>
    <subcellularLocation>
        <location evidence="5">Golgi apparatus membrane</location>
        <topology evidence="5">Multi-pass membrane protein</topology>
    </subcellularLocation>
    <subcellularLocation>
        <location evidence="1">Membrane</location>
    </subcellularLocation>
</comment>
<comment type="caution">
    <text evidence="5">Lacks conserved residue(s) required for the propagation of feature annotation.</text>
</comment>
<dbReference type="InterPro" id="IPR012936">
    <property type="entry name" value="Erv_C"/>
</dbReference>
<dbReference type="InterPro" id="IPR039542">
    <property type="entry name" value="Erv_N"/>
</dbReference>
<dbReference type="RefSeq" id="XP_034010382.1">
    <property type="nucleotide sequence ID" value="XM_034157911.1"/>
</dbReference>
<evidence type="ECO:0000256" key="4">
    <source>
        <dbReference type="ARBA" id="ARBA00023136"/>
    </source>
</evidence>
<keyword evidence="4 5" id="KW-0472">Membrane</keyword>